<dbReference type="AlphaFoldDB" id="A0AAP6XNY9"/>
<dbReference type="InterPro" id="IPR002711">
    <property type="entry name" value="HNH"/>
</dbReference>
<sequence length="491" mass="54908">MSTGYFATERQGDQISVAGQAMRDAEYSIFHAYAEPGAIIDDFELLSQRIASAAGRTVSWAESGILGYSVLADLPKLRQMQADTRRLDITRLSAIETVLNRLNDLATPEVLAEFDDYLVKVFTPRSAGMELPSATSLKRRLRDRIKQVDAKLAPSPKKTKARKKAKDAPFGTCQGVFYGQDDGDAGLNISGDSATIGLMDMYVGAVAKEHKLSRDDALQMILTGQQHSSIQLVLHVFSPKTPGAGYFVPGFGWSGADGTEIIDALKETAKVKVIDLDEAEHAETDAYVPTEAMKAFVQTRDGTCRWPGCNVAAKRCQLDHRIPYGNGGKTTPSNLFCLCQRHHNIKTDRRATYVVDHVTGEVVWLFDDGTFQVSEPDGLIVEYLAEGENPRWKSTLEQRRKRRRDSAEFNARCHSAVEQYEKDYDWEACVETITTLEDKFGRKFEYAPEKMPEITPELLASLKRHLRDLELEREGFEEYDSASPEWVVFSP</sequence>
<keyword evidence="2" id="KW-0255">Endonuclease</keyword>
<accession>A0AAP6XNY9</accession>
<comment type="caution">
    <text evidence="2">The sequence shown here is derived from an EMBL/GenBank/DDBJ whole genome shotgun (WGS) entry which is preliminary data.</text>
</comment>
<evidence type="ECO:0000313" key="2">
    <source>
        <dbReference type="EMBL" id="NJJ04373.1"/>
    </source>
</evidence>
<dbReference type="GO" id="GO:0008270">
    <property type="term" value="F:zinc ion binding"/>
    <property type="evidence" value="ECO:0007669"/>
    <property type="project" value="InterPro"/>
</dbReference>
<dbReference type="RefSeq" id="WP_167616913.1">
    <property type="nucleotide sequence ID" value="NZ_JAAUVV010000016.1"/>
</dbReference>
<dbReference type="EMBL" id="JAAUVV010000016">
    <property type="protein sequence ID" value="NJJ04373.1"/>
    <property type="molecule type" value="Genomic_DNA"/>
</dbReference>
<dbReference type="InterPro" id="IPR003615">
    <property type="entry name" value="HNH_nuc"/>
</dbReference>
<evidence type="ECO:0000259" key="1">
    <source>
        <dbReference type="SMART" id="SM00507"/>
    </source>
</evidence>
<keyword evidence="2" id="KW-0378">Hydrolase</keyword>
<keyword evidence="2" id="KW-0540">Nuclease</keyword>
<reference evidence="2 3" key="1">
    <citation type="submission" date="2020-03" db="EMBL/GenBank/DDBJ databases">
        <title>Draft genome sequences of bacterial isolates from the female urobiome.</title>
        <authorList>
            <person name="Miller-Ensminger T."/>
            <person name="Wolfe A.J."/>
            <person name="Putonti C."/>
        </authorList>
    </citation>
    <scope>NUCLEOTIDE SEQUENCE [LARGE SCALE GENOMIC DNA]</scope>
    <source>
        <strain evidence="2 3">UMB8490</strain>
    </source>
</reference>
<dbReference type="GO" id="GO:0004519">
    <property type="term" value="F:endonuclease activity"/>
    <property type="evidence" value="ECO:0007669"/>
    <property type="project" value="UniProtKB-KW"/>
</dbReference>
<dbReference type="CDD" id="cd00085">
    <property type="entry name" value="HNHc"/>
    <property type="match status" value="1"/>
</dbReference>
<dbReference type="GO" id="GO:0003676">
    <property type="term" value="F:nucleic acid binding"/>
    <property type="evidence" value="ECO:0007669"/>
    <property type="project" value="InterPro"/>
</dbReference>
<organism evidence="2 3">
    <name type="scientific">Corynebacterium coyleae</name>
    <dbReference type="NCBI Taxonomy" id="53374"/>
    <lineage>
        <taxon>Bacteria</taxon>
        <taxon>Bacillati</taxon>
        <taxon>Actinomycetota</taxon>
        <taxon>Actinomycetes</taxon>
        <taxon>Mycobacteriales</taxon>
        <taxon>Corynebacteriaceae</taxon>
        <taxon>Corynebacterium</taxon>
    </lineage>
</organism>
<protein>
    <submittedName>
        <fullName evidence="2">HNH endonuclease</fullName>
    </submittedName>
</protein>
<feature type="domain" description="HNH nuclease" evidence="1">
    <location>
        <begin position="292"/>
        <end position="344"/>
    </location>
</feature>
<proteinExistence type="predicted"/>
<gene>
    <name evidence="2" type="ORF">HC138_08440</name>
</gene>
<dbReference type="SMART" id="SM00507">
    <property type="entry name" value="HNHc"/>
    <property type="match status" value="1"/>
</dbReference>
<name>A0AAP6XNY9_9CORY</name>
<evidence type="ECO:0000313" key="3">
    <source>
        <dbReference type="Proteomes" id="UP000591626"/>
    </source>
</evidence>
<dbReference type="Proteomes" id="UP000591626">
    <property type="component" value="Unassembled WGS sequence"/>
</dbReference>
<dbReference type="Pfam" id="PF01844">
    <property type="entry name" value="HNH"/>
    <property type="match status" value="1"/>
</dbReference>
<dbReference type="Gene3D" id="1.10.30.50">
    <property type="match status" value="1"/>
</dbReference>